<dbReference type="Pfam" id="PF10099">
    <property type="entry name" value="RskA_C"/>
    <property type="match status" value="1"/>
</dbReference>
<evidence type="ECO:0000256" key="1">
    <source>
        <dbReference type="ARBA" id="ARBA00004167"/>
    </source>
</evidence>
<dbReference type="GO" id="GO:0006417">
    <property type="term" value="P:regulation of translation"/>
    <property type="evidence" value="ECO:0007669"/>
    <property type="project" value="TreeGrafter"/>
</dbReference>
<comment type="subcellular location">
    <subcellularLocation>
        <location evidence="2">Cell membrane</location>
    </subcellularLocation>
    <subcellularLocation>
        <location evidence="1">Membrane</location>
        <topology evidence="1">Single-pass membrane protein</topology>
    </subcellularLocation>
</comment>
<evidence type="ECO:0000256" key="5">
    <source>
        <dbReference type="ARBA" id="ARBA00022989"/>
    </source>
</evidence>
<name>A0A3S9MGW3_9ACTN</name>
<dbReference type="PANTHER" id="PTHR37461:SF1">
    <property type="entry name" value="ANTI-SIGMA-K FACTOR RSKA"/>
    <property type="match status" value="1"/>
</dbReference>
<feature type="domain" description="Putative zinc-finger" evidence="14">
    <location>
        <begin position="63"/>
        <end position="93"/>
    </location>
</feature>
<keyword evidence="5 12" id="KW-1133">Transmembrane helix</keyword>
<dbReference type="GO" id="GO:0016989">
    <property type="term" value="F:sigma factor antagonist activity"/>
    <property type="evidence" value="ECO:0007669"/>
    <property type="project" value="TreeGrafter"/>
</dbReference>
<dbReference type="KEGG" id="scya:EJ357_37045"/>
<keyword evidence="16" id="KW-1185">Reference proteome</keyword>
<proteinExistence type="predicted"/>
<feature type="region of interest" description="Disordered" evidence="11">
    <location>
        <begin position="1"/>
        <end position="54"/>
    </location>
</feature>
<dbReference type="PANTHER" id="PTHR37461">
    <property type="entry name" value="ANTI-SIGMA-K FACTOR RSKA"/>
    <property type="match status" value="1"/>
</dbReference>
<evidence type="ECO:0000256" key="6">
    <source>
        <dbReference type="ARBA" id="ARBA00023015"/>
    </source>
</evidence>
<evidence type="ECO:0000256" key="7">
    <source>
        <dbReference type="ARBA" id="ARBA00023136"/>
    </source>
</evidence>
<dbReference type="InterPro" id="IPR018764">
    <property type="entry name" value="RskA_C"/>
</dbReference>
<evidence type="ECO:0000256" key="12">
    <source>
        <dbReference type="SAM" id="Phobius"/>
    </source>
</evidence>
<keyword evidence="6" id="KW-0805">Transcription regulation</keyword>
<organism evidence="15 16">
    <name type="scientific">Streptomyces cyaneochromogenes</name>
    <dbReference type="NCBI Taxonomy" id="2496836"/>
    <lineage>
        <taxon>Bacteria</taxon>
        <taxon>Bacillati</taxon>
        <taxon>Actinomycetota</taxon>
        <taxon>Actinomycetes</taxon>
        <taxon>Kitasatosporales</taxon>
        <taxon>Streptomycetaceae</taxon>
        <taxon>Streptomyces</taxon>
    </lineage>
</organism>
<keyword evidence="3" id="KW-1003">Cell membrane</keyword>
<dbReference type="EMBL" id="CP034539">
    <property type="protein sequence ID" value="AZQ38371.1"/>
    <property type="molecule type" value="Genomic_DNA"/>
</dbReference>
<evidence type="ECO:0000259" key="13">
    <source>
        <dbReference type="Pfam" id="PF10099"/>
    </source>
</evidence>
<evidence type="ECO:0000256" key="9">
    <source>
        <dbReference type="ARBA" id="ARBA00029829"/>
    </source>
</evidence>
<evidence type="ECO:0000313" key="16">
    <source>
        <dbReference type="Proteomes" id="UP000280298"/>
    </source>
</evidence>
<keyword evidence="4 12" id="KW-0812">Transmembrane</keyword>
<evidence type="ECO:0000313" key="15">
    <source>
        <dbReference type="EMBL" id="AZQ38371.1"/>
    </source>
</evidence>
<dbReference type="InterPro" id="IPR027383">
    <property type="entry name" value="Znf_put"/>
</dbReference>
<evidence type="ECO:0000259" key="14">
    <source>
        <dbReference type="Pfam" id="PF13490"/>
    </source>
</evidence>
<dbReference type="GO" id="GO:0005886">
    <property type="term" value="C:plasma membrane"/>
    <property type="evidence" value="ECO:0007669"/>
    <property type="project" value="UniProtKB-SubCell"/>
</dbReference>
<sequence>MPEGAHRRAATTGRARLLPGPDPYRDRRGAVPAARHRQEPPAQGTDPPAALSGSSAVITADPHDLAGAYAADALTGEERETFLRHVADCPDCATETALQQEAAAWLALAAARTSPPGLRERVLAEAARTPQLPPTLPAQAGERRRRRSTPRLVHLALAASLAAAAALGGLAAWQHQEARQTRQEAASQAADFARLLAAPDTAFVKKDLSYGGSGTVAVSRRLNQAAYFCRGLTPLPADKIYQLWYVAPGNKVRSAGLLRAESTLQAVSLPPPDTAAALAVTVEPSTGSAKPTTDPLTTWLLPTA</sequence>
<dbReference type="InterPro" id="IPR051474">
    <property type="entry name" value="Anti-sigma-K/W_factor"/>
</dbReference>
<keyword evidence="7 12" id="KW-0472">Membrane</keyword>
<keyword evidence="8" id="KW-0804">Transcription</keyword>
<evidence type="ECO:0000256" key="4">
    <source>
        <dbReference type="ARBA" id="ARBA00022692"/>
    </source>
</evidence>
<evidence type="ECO:0000256" key="3">
    <source>
        <dbReference type="ARBA" id="ARBA00022475"/>
    </source>
</evidence>
<evidence type="ECO:0000256" key="11">
    <source>
        <dbReference type="SAM" id="MobiDB-lite"/>
    </source>
</evidence>
<evidence type="ECO:0000256" key="8">
    <source>
        <dbReference type="ARBA" id="ARBA00023163"/>
    </source>
</evidence>
<feature type="domain" description="Anti-sigma K factor RskA C-terminal" evidence="13">
    <location>
        <begin position="160"/>
        <end position="295"/>
    </location>
</feature>
<protein>
    <recommendedName>
        <fullName evidence="10">Regulator of SigK</fullName>
    </recommendedName>
    <alternativeName>
        <fullName evidence="9">Sigma-K anti-sigma factor RskA</fullName>
    </alternativeName>
</protein>
<evidence type="ECO:0000256" key="2">
    <source>
        <dbReference type="ARBA" id="ARBA00004236"/>
    </source>
</evidence>
<dbReference type="Pfam" id="PF13490">
    <property type="entry name" value="zf-HC2"/>
    <property type="match status" value="1"/>
</dbReference>
<dbReference type="AlphaFoldDB" id="A0A3S9MGW3"/>
<evidence type="ECO:0000256" key="10">
    <source>
        <dbReference type="ARBA" id="ARBA00030803"/>
    </source>
</evidence>
<feature type="transmembrane region" description="Helical" evidence="12">
    <location>
        <begin position="152"/>
        <end position="173"/>
    </location>
</feature>
<reference evidence="15 16" key="1">
    <citation type="journal article" date="2019" name="Int. J. Syst. Evol. Microbiol.">
        <title>Streptomyces cyaneochromogenes sp. nov., a blue pigment-producing actinomycete from manganese-contaminated soil.</title>
        <authorList>
            <person name="Tang X."/>
            <person name="Zhao J."/>
            <person name="Li K."/>
            <person name="Chen Z."/>
            <person name="Sun Y."/>
            <person name="Gao J."/>
        </authorList>
    </citation>
    <scope>NUCLEOTIDE SEQUENCE [LARGE SCALE GENOMIC DNA]</scope>
    <source>
        <strain evidence="15 16">MK-45</strain>
    </source>
</reference>
<dbReference type="InterPro" id="IPR041916">
    <property type="entry name" value="Anti_sigma_zinc_sf"/>
</dbReference>
<dbReference type="Gene3D" id="1.10.10.1320">
    <property type="entry name" value="Anti-sigma factor, zinc-finger domain"/>
    <property type="match status" value="1"/>
</dbReference>
<accession>A0A3S9MGW3</accession>
<gene>
    <name evidence="15" type="ORF">EJ357_37045</name>
</gene>
<dbReference type="Proteomes" id="UP000280298">
    <property type="component" value="Chromosome"/>
</dbReference>
<dbReference type="OrthoDB" id="153510at2"/>